<evidence type="ECO:0000313" key="1">
    <source>
        <dbReference type="EMBL" id="SUC12850.1"/>
    </source>
</evidence>
<accession>A0A379F2J6</accession>
<dbReference type="AlphaFoldDB" id="A0A379F2J6"/>
<name>A0A379F2J6_9BACT</name>
<dbReference type="EMBL" id="UGTP01000001">
    <property type="protein sequence ID" value="SUC12850.1"/>
    <property type="molecule type" value="Genomic_DNA"/>
</dbReference>
<protein>
    <submittedName>
        <fullName evidence="1">Uncharacterized protein</fullName>
    </submittedName>
</protein>
<dbReference type="Proteomes" id="UP000254235">
    <property type="component" value="Unassembled WGS sequence"/>
</dbReference>
<evidence type="ECO:0000313" key="2">
    <source>
        <dbReference type="Proteomes" id="UP000254235"/>
    </source>
</evidence>
<organism evidence="1 2">
    <name type="scientific">Prevotella pallens</name>
    <dbReference type="NCBI Taxonomy" id="60133"/>
    <lineage>
        <taxon>Bacteria</taxon>
        <taxon>Pseudomonadati</taxon>
        <taxon>Bacteroidota</taxon>
        <taxon>Bacteroidia</taxon>
        <taxon>Bacteroidales</taxon>
        <taxon>Prevotellaceae</taxon>
        <taxon>Prevotella</taxon>
    </lineage>
</organism>
<sequence>MCLSTDEKYTELIEAINSLDCKEDIIEVQNKEKDDIITAIMDKYVVGNPRVWWLAFKKKPKSFSYEDEFQYQRINQFFNDDEVCYLITELETIHVFKLSVRNIIKILGECSFFEYYITDLKIQNLLCETDHGDLLYL</sequence>
<gene>
    <name evidence="1" type="ORF">NCTC13043_01467</name>
</gene>
<dbReference type="GeneID" id="78571150"/>
<proteinExistence type="predicted"/>
<dbReference type="RefSeq" id="WP_025000907.1">
    <property type="nucleotide sequence ID" value="NZ_JABZTW010000001.1"/>
</dbReference>
<reference evidence="1 2" key="1">
    <citation type="submission" date="2018-06" db="EMBL/GenBank/DDBJ databases">
        <authorList>
            <consortium name="Pathogen Informatics"/>
            <person name="Doyle S."/>
        </authorList>
    </citation>
    <scope>NUCLEOTIDE SEQUENCE [LARGE SCALE GENOMIC DNA]</scope>
    <source>
        <strain evidence="1 2">NCTC13043</strain>
    </source>
</reference>
<dbReference type="OrthoDB" id="9181133at2"/>